<dbReference type="PANTHER" id="PTHR36303">
    <property type="entry name" value="2',3'-CYCLIC-NUCLEOTIDE 2'-PHOSPHODIESTERASE"/>
    <property type="match status" value="1"/>
</dbReference>
<feature type="binding site" evidence="2">
    <location>
        <position position="8"/>
    </location>
    <ligand>
        <name>Fe cation</name>
        <dbReference type="ChEBI" id="CHEBI:24875"/>
        <label>1</label>
    </ligand>
</feature>
<feature type="binding site" evidence="2">
    <location>
        <position position="151"/>
    </location>
    <ligand>
        <name>Fe cation</name>
        <dbReference type="ChEBI" id="CHEBI:24875"/>
        <label>2</label>
    </ligand>
</feature>
<feature type="binding site" evidence="2">
    <location>
        <position position="67"/>
    </location>
    <ligand>
        <name>Fe cation</name>
        <dbReference type="ChEBI" id="CHEBI:24875"/>
        <label>2</label>
    </ligand>
</feature>
<feature type="binding site" evidence="2">
    <location>
        <position position="39"/>
    </location>
    <ligand>
        <name>Fe cation</name>
        <dbReference type="ChEBI" id="CHEBI:24875"/>
        <label>2</label>
    </ligand>
</feature>
<dbReference type="SUPFAM" id="SSF56300">
    <property type="entry name" value="Metallo-dependent phosphatases"/>
    <property type="match status" value="1"/>
</dbReference>
<evidence type="ECO:0008006" key="5">
    <source>
        <dbReference type="Google" id="ProtNLM"/>
    </source>
</evidence>
<evidence type="ECO:0000256" key="2">
    <source>
        <dbReference type="PIRSR" id="PIRSR004789-51"/>
    </source>
</evidence>
<accession>A0A1H6FJW7</accession>
<dbReference type="GO" id="GO:0046872">
    <property type="term" value="F:metal ion binding"/>
    <property type="evidence" value="ECO:0007669"/>
    <property type="project" value="UniProtKB-KW"/>
</dbReference>
<gene>
    <name evidence="3" type="ORF">SAMN02745716_0671</name>
</gene>
<dbReference type="STRING" id="29539.SAMN02745716_0671"/>
<organism evidence="3 4">
    <name type="scientific">Thermoleophilum album</name>
    <dbReference type="NCBI Taxonomy" id="29539"/>
    <lineage>
        <taxon>Bacteria</taxon>
        <taxon>Bacillati</taxon>
        <taxon>Actinomycetota</taxon>
        <taxon>Thermoleophilia</taxon>
        <taxon>Thermoleophilales</taxon>
        <taxon>Thermoleophilaceae</taxon>
        <taxon>Thermoleophilum</taxon>
    </lineage>
</organism>
<dbReference type="InterPro" id="IPR029052">
    <property type="entry name" value="Metallo-depent_PP-like"/>
</dbReference>
<proteinExistence type="predicted"/>
<feature type="active site" description="Proton donor" evidence="1">
    <location>
        <position position="68"/>
    </location>
</feature>
<sequence>MRILFVGDIVGSCGRRCVRELVPELRSRLAADVVVANAENAAAGLGVTERTARELFDAGCDVLTLGNHAFRRPESYDFLDSEERIVRPANFPRGSPGRGHAVVAVGEERLAVLNLCGTVFLEAARSPFAEVDSLIAQLRDQGVRHLLVDFHAEATSEKVAFGWYVDGRVSACLGTHTHVQTADERVLPAGTAYITDVGMTGGRGGVIGVRREPALERFLRMTYARFEPTDEDPWLHGVLVETKGDGRARSIERVAAPLAT</sequence>
<dbReference type="EMBL" id="FNWJ01000001">
    <property type="protein sequence ID" value="SEH11141.1"/>
    <property type="molecule type" value="Genomic_DNA"/>
</dbReference>
<dbReference type="PANTHER" id="PTHR36303:SF1">
    <property type="entry name" value="2',3'-CYCLIC-NUCLEOTIDE 2'-PHOSPHODIESTERASE"/>
    <property type="match status" value="1"/>
</dbReference>
<feature type="binding site" evidence="2">
    <location>
        <position position="178"/>
    </location>
    <ligand>
        <name>Fe cation</name>
        <dbReference type="ChEBI" id="CHEBI:24875"/>
        <label>1</label>
    </ligand>
</feature>
<dbReference type="InterPro" id="IPR005235">
    <property type="entry name" value="YmdB-like"/>
</dbReference>
<evidence type="ECO:0000256" key="1">
    <source>
        <dbReference type="PIRSR" id="PIRSR004789-50"/>
    </source>
</evidence>
<dbReference type="Gene3D" id="3.60.21.10">
    <property type="match status" value="1"/>
</dbReference>
<dbReference type="RefSeq" id="WP_093116206.1">
    <property type="nucleotide sequence ID" value="NZ_FNWJ01000001.1"/>
</dbReference>
<keyword evidence="4" id="KW-1185">Reference proteome</keyword>
<reference evidence="4" key="1">
    <citation type="submission" date="2016-10" db="EMBL/GenBank/DDBJ databases">
        <authorList>
            <person name="Varghese N."/>
            <person name="Submissions S."/>
        </authorList>
    </citation>
    <scope>NUCLEOTIDE SEQUENCE [LARGE SCALE GENOMIC DNA]</scope>
    <source>
        <strain evidence="4">ATCC 35263</strain>
    </source>
</reference>
<evidence type="ECO:0000313" key="4">
    <source>
        <dbReference type="Proteomes" id="UP000222056"/>
    </source>
</evidence>
<dbReference type="NCBIfam" id="TIGR00282">
    <property type="entry name" value="TIGR00282 family metallophosphoesterase"/>
    <property type="match status" value="1"/>
</dbReference>
<dbReference type="AlphaFoldDB" id="A0A1H6FJW7"/>
<keyword evidence="2" id="KW-0479">Metal-binding</keyword>
<evidence type="ECO:0000313" key="3">
    <source>
        <dbReference type="EMBL" id="SEH11141.1"/>
    </source>
</evidence>
<feature type="binding site" evidence="2">
    <location>
        <position position="40"/>
    </location>
    <ligand>
        <name>Fe cation</name>
        <dbReference type="ChEBI" id="CHEBI:24875"/>
        <label>1</label>
    </ligand>
</feature>
<dbReference type="OrthoDB" id="9782710at2"/>
<feature type="binding site" evidence="2">
    <location>
        <position position="39"/>
    </location>
    <ligand>
        <name>Fe cation</name>
        <dbReference type="ChEBI" id="CHEBI:24875"/>
        <label>1</label>
    </ligand>
</feature>
<name>A0A1H6FJW7_THEAL</name>
<dbReference type="Proteomes" id="UP000222056">
    <property type="component" value="Unassembled WGS sequence"/>
</dbReference>
<dbReference type="Pfam" id="PF13277">
    <property type="entry name" value="YmdB"/>
    <property type="match status" value="1"/>
</dbReference>
<dbReference type="GO" id="GO:0004113">
    <property type="term" value="F:2',3'-cyclic-nucleotide 3'-phosphodiesterase activity"/>
    <property type="evidence" value="ECO:0007669"/>
    <property type="project" value="TreeGrafter"/>
</dbReference>
<dbReference type="PIRSF" id="PIRSF004789">
    <property type="entry name" value="DR1281"/>
    <property type="match status" value="1"/>
</dbReference>
<feature type="binding site" evidence="2">
    <location>
        <position position="176"/>
    </location>
    <ligand>
        <name>Fe cation</name>
        <dbReference type="ChEBI" id="CHEBI:24875"/>
        <label>2</label>
    </ligand>
</feature>
<protein>
    <recommendedName>
        <fullName evidence="5">TIGR00282 family metallophosphoesterase</fullName>
    </recommendedName>
</protein>